<dbReference type="AlphaFoldDB" id="A0AA97AB43"/>
<evidence type="ECO:0000313" key="1">
    <source>
        <dbReference type="EMBL" id="WNY48156.1"/>
    </source>
</evidence>
<keyword evidence="2" id="KW-1185">Reference proteome</keyword>
<organism evidence="1 2">
    <name type="scientific">Streptococcus iners subsp. hyiners</name>
    <dbReference type="NCBI Taxonomy" id="3028083"/>
    <lineage>
        <taxon>Bacteria</taxon>
        <taxon>Bacillati</taxon>
        <taxon>Bacillota</taxon>
        <taxon>Bacilli</taxon>
        <taxon>Lactobacillales</taxon>
        <taxon>Streptococcaceae</taxon>
        <taxon>Streptococcus</taxon>
        <taxon>Streptococcus iners</taxon>
    </lineage>
</organism>
<reference evidence="1 2" key="1">
    <citation type="submission" date="2023-02" db="EMBL/GenBank/DDBJ databases">
        <title>Streptococcus sp. Genome Sequencing and Assembly.</title>
        <authorList>
            <person name="Shore S.M."/>
            <person name="Nicholson T.L."/>
        </authorList>
    </citation>
    <scope>NUCLEOTIDE SEQUENCE [LARGE SCALE GENOMIC DNA]</scope>
    <source>
        <strain evidence="1 2">29892</strain>
    </source>
</reference>
<gene>
    <name evidence="1" type="ORF">PW220_05340</name>
</gene>
<dbReference type="RefSeq" id="WP_248054157.1">
    <property type="nucleotide sequence ID" value="NZ_CP118734.1"/>
</dbReference>
<accession>A0AA97AB43</accession>
<proteinExistence type="predicted"/>
<dbReference type="Proteomes" id="UP001301526">
    <property type="component" value="Chromosome"/>
</dbReference>
<sequence length="285" mass="33842">MKTMTLGKLLALPHFHHFYNLPISENWEGPENYIVVFEQNGQAVFVDLNSEVGHTHEARFASHFHKDNLLVGLGAVPVSTWPTCQILTIEKNSNQRGIALANLVEHYGHLSVFKEIAEQYRLRERSTIYDPYRYSYTIDEKKIDKTSQLNLVPRKEYEKIRDFHPFLQTNRGNVYAVPCYYKDNKRNRETKIYIMGWYFYEKQLKISWKPSHSRKSRWRSSIVSVDKLSERYFFQGELYKKGSFPIFLDNLIIQNKSYQKRLDTEFAAFLRIIEKQKQAAKLRIK</sequence>
<protein>
    <submittedName>
        <fullName evidence="1">Uncharacterized protein</fullName>
    </submittedName>
</protein>
<evidence type="ECO:0000313" key="2">
    <source>
        <dbReference type="Proteomes" id="UP001301526"/>
    </source>
</evidence>
<name>A0AA97AB43_9STRE</name>
<dbReference type="EMBL" id="CP118734">
    <property type="protein sequence ID" value="WNY48156.1"/>
    <property type="molecule type" value="Genomic_DNA"/>
</dbReference>